<accession>A0AAQ1NZN0</accession>
<evidence type="ECO:0000313" key="1">
    <source>
        <dbReference type="EMBL" id="SOR61739.1"/>
    </source>
</evidence>
<sequence length="59" mass="6786">MKKELLIIFFRNAIHYIVILLNMDSVILPPRNELITKTPVSNRDICPSLGLVRTLILLI</sequence>
<proteinExistence type="predicted"/>
<protein>
    <submittedName>
        <fullName evidence="1">Uncharacterized protein</fullName>
    </submittedName>
</protein>
<gene>
    <name evidence="1" type="ORF">LMANV2_330091</name>
</gene>
<organism evidence="1 2">
    <name type="scientific">Leptospira interrogans serovar Manilae</name>
    <dbReference type="NCBI Taxonomy" id="214675"/>
    <lineage>
        <taxon>Bacteria</taxon>
        <taxon>Pseudomonadati</taxon>
        <taxon>Spirochaetota</taxon>
        <taxon>Spirochaetia</taxon>
        <taxon>Leptospirales</taxon>
        <taxon>Leptospiraceae</taxon>
        <taxon>Leptospira</taxon>
    </lineage>
</organism>
<comment type="caution">
    <text evidence="1">The sequence shown here is derived from an EMBL/GenBank/DDBJ whole genome shotgun (WGS) entry which is preliminary data.</text>
</comment>
<evidence type="ECO:0000313" key="2">
    <source>
        <dbReference type="Proteomes" id="UP000234460"/>
    </source>
</evidence>
<name>A0AAQ1NZN0_LEPIR</name>
<dbReference type="EMBL" id="OEJX01000027">
    <property type="protein sequence ID" value="SOR61739.1"/>
    <property type="molecule type" value="Genomic_DNA"/>
</dbReference>
<reference evidence="1 2" key="1">
    <citation type="submission" date="2017-11" db="EMBL/GenBank/DDBJ databases">
        <authorList>
            <person name="Lechat P."/>
        </authorList>
    </citation>
    <scope>NUCLEOTIDE SEQUENCE [LARGE SCALE GENOMIC DNA]</scope>
    <source>
        <strain evidence="1">L495</strain>
    </source>
</reference>
<dbReference type="Proteomes" id="UP000234460">
    <property type="component" value="Chromosome LMANV2"/>
</dbReference>
<dbReference type="AlphaFoldDB" id="A0AAQ1NZN0"/>